<dbReference type="eggNOG" id="ENOG50334BM">
    <property type="taxonomic scope" value="Bacteria"/>
</dbReference>
<evidence type="ECO:0000313" key="1">
    <source>
        <dbReference type="EMBL" id="ADL53675.1"/>
    </source>
</evidence>
<dbReference type="HOGENOM" id="CLU_116224_0_0_9"/>
<dbReference type="Proteomes" id="UP000002730">
    <property type="component" value="Chromosome"/>
</dbReference>
<reference evidence="1 2" key="1">
    <citation type="submission" date="2010-08" db="EMBL/GenBank/DDBJ databases">
        <title>Complete sequence of Clostridium cellulovorans 743B.</title>
        <authorList>
            <consortium name="US DOE Joint Genome Institute"/>
            <person name="Lucas S."/>
            <person name="Copeland A."/>
            <person name="Lapidus A."/>
            <person name="Cheng J.-F."/>
            <person name="Bruce D."/>
            <person name="Goodwin L."/>
            <person name="Pitluck S."/>
            <person name="Chertkov O."/>
            <person name="Detter J.C."/>
            <person name="Han C."/>
            <person name="Tapia R."/>
            <person name="Land M."/>
            <person name="Hauser L."/>
            <person name="Chang Y.-J."/>
            <person name="Jeffries C."/>
            <person name="Kyrpides N."/>
            <person name="Ivanova N."/>
            <person name="Mikhailova N."/>
            <person name="Hemme C.L."/>
            <person name="Woyke T."/>
        </authorList>
    </citation>
    <scope>NUCLEOTIDE SEQUENCE [LARGE SCALE GENOMIC DNA]</scope>
    <source>
        <strain evidence="2">ATCC 35296 / DSM 3052 / OCM 3 / 743B</strain>
    </source>
</reference>
<dbReference type="KEGG" id="ccb:Clocel_4012"/>
<evidence type="ECO:0000313" key="2">
    <source>
        <dbReference type="Proteomes" id="UP000002730"/>
    </source>
</evidence>
<dbReference type="OrthoDB" id="3685057at2"/>
<keyword evidence="2" id="KW-1185">Reference proteome</keyword>
<organism evidence="1 2">
    <name type="scientific">Clostridium cellulovorans (strain ATCC 35296 / DSM 3052 / OCM 3 / 743B)</name>
    <dbReference type="NCBI Taxonomy" id="573061"/>
    <lineage>
        <taxon>Bacteria</taxon>
        <taxon>Bacillati</taxon>
        <taxon>Bacillota</taxon>
        <taxon>Clostridia</taxon>
        <taxon>Eubacteriales</taxon>
        <taxon>Clostridiaceae</taxon>
        <taxon>Clostridium</taxon>
    </lineage>
</organism>
<proteinExistence type="predicted"/>
<dbReference type="AlphaFoldDB" id="D9SLN8"/>
<dbReference type="EMBL" id="CP002160">
    <property type="protein sequence ID" value="ADL53675.1"/>
    <property type="molecule type" value="Genomic_DNA"/>
</dbReference>
<dbReference type="STRING" id="573061.Clocel_4012"/>
<name>D9SLN8_CLOC7</name>
<protein>
    <submittedName>
        <fullName evidence="1">Uncharacterized protein</fullName>
    </submittedName>
</protein>
<gene>
    <name evidence="1" type="ordered locus">Clocel_4012</name>
</gene>
<dbReference type="RefSeq" id="WP_010074022.1">
    <property type="nucleotide sequence ID" value="NC_014393.1"/>
</dbReference>
<sequence length="153" mass="17546">MSQQMTDPFDWNKKEYIFIAASDVYELFDPEKFGLKPEAPHTACWKGFIIHFSVKQSQLFIDKLEVNCEDDVYPSINGVEAVDKSRWGDFHVYNKLKMPVTYTGTIIIGKHLNKSFLGRAFTGPHSYDETYELEFEQGILIGSKETSGTYQGI</sequence>
<accession>D9SLN8</accession>